<protein>
    <submittedName>
        <fullName evidence="1">Uncharacterized protein</fullName>
    </submittedName>
</protein>
<accession>A0A0A8YB59</accession>
<dbReference type="AlphaFoldDB" id="A0A0A8YB59"/>
<reference evidence="1" key="1">
    <citation type="submission" date="2014-09" db="EMBL/GenBank/DDBJ databases">
        <authorList>
            <person name="Magalhaes I.L.F."/>
            <person name="Oliveira U."/>
            <person name="Santos F.R."/>
            <person name="Vidigal T.H.D.A."/>
            <person name="Brescovit A.D."/>
            <person name="Santos A.J."/>
        </authorList>
    </citation>
    <scope>NUCLEOTIDE SEQUENCE</scope>
    <source>
        <tissue evidence="1">Shoot tissue taken approximately 20 cm above the soil surface</tissue>
    </source>
</reference>
<dbReference type="EMBL" id="GBRH01274686">
    <property type="protein sequence ID" value="JAD23209.1"/>
    <property type="molecule type" value="Transcribed_RNA"/>
</dbReference>
<name>A0A0A8YB59_ARUDO</name>
<evidence type="ECO:0000313" key="1">
    <source>
        <dbReference type="EMBL" id="JAD23209.1"/>
    </source>
</evidence>
<proteinExistence type="predicted"/>
<sequence>MLPMFTFIHLRATSLRSVSWICHQTPKAYHCLFSKMPKLPSVSHMSVLPLLLILILPCNRKKLARLPAVPARYSTSMF</sequence>
<organism evidence="1">
    <name type="scientific">Arundo donax</name>
    <name type="common">Giant reed</name>
    <name type="synonym">Donax arundinaceus</name>
    <dbReference type="NCBI Taxonomy" id="35708"/>
    <lineage>
        <taxon>Eukaryota</taxon>
        <taxon>Viridiplantae</taxon>
        <taxon>Streptophyta</taxon>
        <taxon>Embryophyta</taxon>
        <taxon>Tracheophyta</taxon>
        <taxon>Spermatophyta</taxon>
        <taxon>Magnoliopsida</taxon>
        <taxon>Liliopsida</taxon>
        <taxon>Poales</taxon>
        <taxon>Poaceae</taxon>
        <taxon>PACMAD clade</taxon>
        <taxon>Arundinoideae</taxon>
        <taxon>Arundineae</taxon>
        <taxon>Arundo</taxon>
    </lineage>
</organism>
<reference evidence="1" key="2">
    <citation type="journal article" date="2015" name="Data Brief">
        <title>Shoot transcriptome of the giant reed, Arundo donax.</title>
        <authorList>
            <person name="Barrero R.A."/>
            <person name="Guerrero F.D."/>
            <person name="Moolhuijzen P."/>
            <person name="Goolsby J.A."/>
            <person name="Tidwell J."/>
            <person name="Bellgard S.E."/>
            <person name="Bellgard M.I."/>
        </authorList>
    </citation>
    <scope>NUCLEOTIDE SEQUENCE</scope>
    <source>
        <tissue evidence="1">Shoot tissue taken approximately 20 cm above the soil surface</tissue>
    </source>
</reference>